<evidence type="ECO:0000259" key="2">
    <source>
        <dbReference type="PROSITE" id="PS50010"/>
    </source>
</evidence>
<name>A0A8H7BR80_9FUNG</name>
<evidence type="ECO:0000313" key="3">
    <source>
        <dbReference type="EMBL" id="KAF7727135.1"/>
    </source>
</evidence>
<gene>
    <name evidence="3" type="primary">ECT2L_3</name>
    <name evidence="3" type="ORF">EC973_007996</name>
</gene>
<dbReference type="PANTHER" id="PTHR46857:SF2">
    <property type="entry name" value="F-BOX ONLY PROTEIN 16"/>
    <property type="match status" value="1"/>
</dbReference>
<evidence type="ECO:0000259" key="1">
    <source>
        <dbReference type="PROSITE" id="PS50003"/>
    </source>
</evidence>
<feature type="domain" description="PH" evidence="1">
    <location>
        <begin position="283"/>
        <end position="410"/>
    </location>
</feature>
<dbReference type="AlphaFoldDB" id="A0A8H7BR80"/>
<dbReference type="EMBL" id="JABAYA010000064">
    <property type="protein sequence ID" value="KAF7727135.1"/>
    <property type="molecule type" value="Genomic_DNA"/>
</dbReference>
<reference evidence="3" key="1">
    <citation type="submission" date="2020-01" db="EMBL/GenBank/DDBJ databases">
        <title>Genome Sequencing of Three Apophysomyces-Like Fungal Strains Confirms a Novel Fungal Genus in the Mucoromycota with divergent Burkholderia-like Endosymbiotic Bacteria.</title>
        <authorList>
            <person name="Stajich J.E."/>
            <person name="Macias A.M."/>
            <person name="Carter-House D."/>
            <person name="Lovett B."/>
            <person name="Kasson L.R."/>
            <person name="Berry K."/>
            <person name="Grigoriev I."/>
            <person name="Chang Y."/>
            <person name="Spatafora J."/>
            <person name="Kasson M.T."/>
        </authorList>
    </citation>
    <scope>NUCLEOTIDE SEQUENCE</scope>
    <source>
        <strain evidence="3">NRRL A-21654</strain>
    </source>
</reference>
<dbReference type="InterPro" id="IPR000219">
    <property type="entry name" value="DH_dom"/>
</dbReference>
<proteinExistence type="predicted"/>
<dbReference type="Gene3D" id="1.20.900.10">
    <property type="entry name" value="Dbl homology (DH) domain"/>
    <property type="match status" value="1"/>
</dbReference>
<dbReference type="SUPFAM" id="SSF50729">
    <property type="entry name" value="PH domain-like"/>
    <property type="match status" value="1"/>
</dbReference>
<dbReference type="InterPro" id="IPR001849">
    <property type="entry name" value="PH_domain"/>
</dbReference>
<feature type="domain" description="DH" evidence="2">
    <location>
        <begin position="36"/>
        <end position="232"/>
    </location>
</feature>
<dbReference type="SMART" id="SM00233">
    <property type="entry name" value="PH"/>
    <property type="match status" value="1"/>
</dbReference>
<dbReference type="PROSITE" id="PS50003">
    <property type="entry name" value="PH_DOMAIN"/>
    <property type="match status" value="1"/>
</dbReference>
<dbReference type="InterPro" id="IPR011993">
    <property type="entry name" value="PH-like_dom_sf"/>
</dbReference>
<dbReference type="PANTHER" id="PTHR46857">
    <property type="entry name" value="EPITHELIAL CELL-TRANSFORMING SEQUENCE 2 ONCOGENE-LIKE"/>
    <property type="match status" value="1"/>
</dbReference>
<dbReference type="GO" id="GO:0005085">
    <property type="term" value="F:guanyl-nucleotide exchange factor activity"/>
    <property type="evidence" value="ECO:0007669"/>
    <property type="project" value="InterPro"/>
</dbReference>
<dbReference type="Pfam" id="PF00621">
    <property type="entry name" value="RhoGEF"/>
    <property type="match status" value="1"/>
</dbReference>
<comment type="caution">
    <text evidence="3">The sequence shown here is derived from an EMBL/GenBank/DDBJ whole genome shotgun (WGS) entry which is preliminary data.</text>
</comment>
<dbReference type="SMART" id="SM00325">
    <property type="entry name" value="RhoGEF"/>
    <property type="match status" value="1"/>
</dbReference>
<organism evidence="3 4">
    <name type="scientific">Apophysomyces ossiformis</name>
    <dbReference type="NCBI Taxonomy" id="679940"/>
    <lineage>
        <taxon>Eukaryota</taxon>
        <taxon>Fungi</taxon>
        <taxon>Fungi incertae sedis</taxon>
        <taxon>Mucoromycota</taxon>
        <taxon>Mucoromycotina</taxon>
        <taxon>Mucoromycetes</taxon>
        <taxon>Mucorales</taxon>
        <taxon>Mucorineae</taxon>
        <taxon>Mucoraceae</taxon>
        <taxon>Apophysomyces</taxon>
    </lineage>
</organism>
<evidence type="ECO:0000313" key="4">
    <source>
        <dbReference type="Proteomes" id="UP000605846"/>
    </source>
</evidence>
<dbReference type="InterPro" id="IPR035899">
    <property type="entry name" value="DBL_dom_sf"/>
</dbReference>
<accession>A0A8H7BR80</accession>
<protein>
    <submittedName>
        <fullName evidence="3">Epithelial cell transforming sequence 2 oncoprotein-like</fullName>
    </submittedName>
</protein>
<dbReference type="Gene3D" id="2.30.29.30">
    <property type="entry name" value="Pleckstrin-homology domain (PH domain)/Phosphotyrosine-binding domain (PTB)"/>
    <property type="match status" value="1"/>
</dbReference>
<sequence length="417" mass="48335">MDDLSIIDDLYNTFSHENDSEPYDKQIADMARNVEDKFRALDQLCLNESQYLQDLQTFQDVFVARVKLWFDQSNSQDALAKHKIPLTIKDAQALSQSVQSIVQLHQTFVKNLAERLQMWGPTQLITDIFASLYSQFVVYEAFMNNYANIVLTLDGLYKVPAFVKFLDIGGTHTSRLSHNVLSYVRLPLMRLDVYIQTLSQLVQASDPSHSDYVPLTQIAQKYRQFESAWHDRIQDCRAHLLVLEAFRAIQQCPVHVTLKRRLILYAPMIKVDLDDPSSMSDTRTYFLYNDCLIYCREHKEKKDNTKLHYKGTVELVSAEIRPLPQILAVKMTEVRRPLLFRSKKQDKQQHPSQAYGFEIISSDSVDAMFNQNHAAVTATPGTTVRRRHVIRTKTLAEQKLWMDSLRRVVQSLQSKKN</sequence>
<dbReference type="Proteomes" id="UP000605846">
    <property type="component" value="Unassembled WGS sequence"/>
</dbReference>
<keyword evidence="4" id="KW-1185">Reference proteome</keyword>
<dbReference type="SUPFAM" id="SSF48065">
    <property type="entry name" value="DBL homology domain (DH-domain)"/>
    <property type="match status" value="1"/>
</dbReference>
<dbReference type="PROSITE" id="PS50010">
    <property type="entry name" value="DH_2"/>
    <property type="match status" value="1"/>
</dbReference>
<dbReference type="InterPro" id="IPR052805">
    <property type="entry name" value="GEF_Ubiquitin-Prot_Reg"/>
</dbReference>
<dbReference type="Pfam" id="PF00169">
    <property type="entry name" value="PH"/>
    <property type="match status" value="1"/>
</dbReference>
<dbReference type="OrthoDB" id="10254377at2759"/>